<dbReference type="PROSITE" id="PS50995">
    <property type="entry name" value="HTH_MARR_2"/>
    <property type="match status" value="1"/>
</dbReference>
<dbReference type="PANTHER" id="PTHR42756">
    <property type="entry name" value="TRANSCRIPTIONAL REGULATOR, MARR"/>
    <property type="match status" value="1"/>
</dbReference>
<keyword evidence="3" id="KW-0804">Transcription</keyword>
<organism evidence="5 6">
    <name type="scientific">Clostridium grantii DSM 8605</name>
    <dbReference type="NCBI Taxonomy" id="1121316"/>
    <lineage>
        <taxon>Bacteria</taxon>
        <taxon>Bacillati</taxon>
        <taxon>Bacillota</taxon>
        <taxon>Clostridia</taxon>
        <taxon>Eubacteriales</taxon>
        <taxon>Clostridiaceae</taxon>
        <taxon>Clostridium</taxon>
    </lineage>
</organism>
<dbReference type="InterPro" id="IPR000835">
    <property type="entry name" value="HTH_MarR-typ"/>
</dbReference>
<evidence type="ECO:0000313" key="5">
    <source>
        <dbReference type="EMBL" id="SHH32970.1"/>
    </source>
</evidence>
<dbReference type="GO" id="GO:0003700">
    <property type="term" value="F:DNA-binding transcription factor activity"/>
    <property type="evidence" value="ECO:0007669"/>
    <property type="project" value="InterPro"/>
</dbReference>
<dbReference type="EMBL" id="FQXM01000004">
    <property type="protein sequence ID" value="SHH32970.1"/>
    <property type="molecule type" value="Genomic_DNA"/>
</dbReference>
<accession>A0A1M5S3F6</accession>
<dbReference type="InterPro" id="IPR036388">
    <property type="entry name" value="WH-like_DNA-bd_sf"/>
</dbReference>
<proteinExistence type="predicted"/>
<keyword evidence="2 5" id="KW-0238">DNA-binding</keyword>
<name>A0A1M5S3F6_9CLOT</name>
<dbReference type="OrthoDB" id="2288024at2"/>
<dbReference type="InterPro" id="IPR023187">
    <property type="entry name" value="Tscrpt_reg_MarR-type_CS"/>
</dbReference>
<sequence length="143" mass="16511">MFDLENCLAFITNKTTKNLNEVFNDKLVAKGSTRVQWTALFYLGKYEGISQIELCQLMEIKPSTMARLIDRLEANGFVEREKNSKDRRTIKLELTEEGKKMREKLLPEGIAFSETITKNITEEELKVFLKVLETMGQNVSENL</sequence>
<evidence type="ECO:0000256" key="1">
    <source>
        <dbReference type="ARBA" id="ARBA00023015"/>
    </source>
</evidence>
<gene>
    <name evidence="5" type="ORF">SAMN02745207_00733</name>
</gene>
<evidence type="ECO:0000259" key="4">
    <source>
        <dbReference type="PROSITE" id="PS50995"/>
    </source>
</evidence>
<dbReference type="PANTHER" id="PTHR42756:SF1">
    <property type="entry name" value="TRANSCRIPTIONAL REPRESSOR OF EMRAB OPERON"/>
    <property type="match status" value="1"/>
</dbReference>
<keyword evidence="6" id="KW-1185">Reference proteome</keyword>
<evidence type="ECO:0000256" key="3">
    <source>
        <dbReference type="ARBA" id="ARBA00023163"/>
    </source>
</evidence>
<dbReference type="GO" id="GO:0003677">
    <property type="term" value="F:DNA binding"/>
    <property type="evidence" value="ECO:0007669"/>
    <property type="project" value="UniProtKB-KW"/>
</dbReference>
<dbReference type="Proteomes" id="UP000184447">
    <property type="component" value="Unassembled WGS sequence"/>
</dbReference>
<feature type="domain" description="HTH marR-type" evidence="4">
    <location>
        <begin position="5"/>
        <end position="137"/>
    </location>
</feature>
<dbReference type="Gene3D" id="1.10.10.10">
    <property type="entry name" value="Winged helix-like DNA-binding domain superfamily/Winged helix DNA-binding domain"/>
    <property type="match status" value="1"/>
</dbReference>
<dbReference type="PRINTS" id="PR00598">
    <property type="entry name" value="HTHMARR"/>
</dbReference>
<dbReference type="PROSITE" id="PS01117">
    <property type="entry name" value="HTH_MARR_1"/>
    <property type="match status" value="1"/>
</dbReference>
<dbReference type="AlphaFoldDB" id="A0A1M5S3F6"/>
<dbReference type="RefSeq" id="WP_073337089.1">
    <property type="nucleotide sequence ID" value="NZ_FQXM01000004.1"/>
</dbReference>
<dbReference type="SUPFAM" id="SSF46785">
    <property type="entry name" value="Winged helix' DNA-binding domain"/>
    <property type="match status" value="1"/>
</dbReference>
<protein>
    <submittedName>
        <fullName evidence="5">DNA-binding transcriptional regulator, MarR family</fullName>
    </submittedName>
</protein>
<dbReference type="InterPro" id="IPR036390">
    <property type="entry name" value="WH_DNA-bd_sf"/>
</dbReference>
<keyword evidence="1" id="KW-0805">Transcription regulation</keyword>
<dbReference type="SMART" id="SM00347">
    <property type="entry name" value="HTH_MARR"/>
    <property type="match status" value="1"/>
</dbReference>
<evidence type="ECO:0000256" key="2">
    <source>
        <dbReference type="ARBA" id="ARBA00023125"/>
    </source>
</evidence>
<dbReference type="STRING" id="1121316.SAMN02745207_00733"/>
<dbReference type="Pfam" id="PF01047">
    <property type="entry name" value="MarR"/>
    <property type="match status" value="1"/>
</dbReference>
<evidence type="ECO:0000313" key="6">
    <source>
        <dbReference type="Proteomes" id="UP000184447"/>
    </source>
</evidence>
<reference evidence="5 6" key="1">
    <citation type="submission" date="2016-11" db="EMBL/GenBank/DDBJ databases">
        <authorList>
            <person name="Jaros S."/>
            <person name="Januszkiewicz K."/>
            <person name="Wedrychowicz H."/>
        </authorList>
    </citation>
    <scope>NUCLEOTIDE SEQUENCE [LARGE SCALE GENOMIC DNA]</scope>
    <source>
        <strain evidence="5 6">DSM 8605</strain>
    </source>
</reference>